<comment type="caution">
    <text evidence="1">The sequence shown here is derived from an EMBL/GenBank/DDBJ whole genome shotgun (WGS) entry which is preliminary data.</text>
</comment>
<protein>
    <recommendedName>
        <fullName evidence="3">DNA2/NAM7 helicase-like C-terminal domain-containing protein</fullName>
    </recommendedName>
</protein>
<feature type="non-terminal residue" evidence="1">
    <location>
        <position position="1"/>
    </location>
</feature>
<dbReference type="Proteomes" id="UP000280073">
    <property type="component" value="Unassembled WGS sequence"/>
</dbReference>
<dbReference type="AlphaFoldDB" id="A0A3R9TXE2"/>
<evidence type="ECO:0000313" key="2">
    <source>
        <dbReference type="Proteomes" id="UP000280073"/>
    </source>
</evidence>
<dbReference type="SUPFAM" id="SSF52540">
    <property type="entry name" value="P-loop containing nucleoside triphosphate hydrolases"/>
    <property type="match status" value="1"/>
</dbReference>
<dbReference type="EMBL" id="RFDI01000009">
    <property type="protein sequence ID" value="RSR64133.1"/>
    <property type="molecule type" value="Genomic_DNA"/>
</dbReference>
<dbReference type="InterPro" id="IPR027417">
    <property type="entry name" value="P-loop_NTPase"/>
</dbReference>
<proteinExistence type="predicted"/>
<evidence type="ECO:0000313" key="1">
    <source>
        <dbReference type="EMBL" id="RSR64133.1"/>
    </source>
</evidence>
<sequence>EADIVFLVLGTAKDRTGEGARAWASSSPNLLNVAVTRAKSRLYVIGNVDTWSKMDYFSTLVNILPVKTVNISKTYT</sequence>
<dbReference type="Gene3D" id="3.40.50.300">
    <property type="entry name" value="P-loop containing nucleotide triphosphate hydrolases"/>
    <property type="match status" value="1"/>
</dbReference>
<reference evidence="1 2" key="1">
    <citation type="submission" date="2018-10" db="EMBL/GenBank/DDBJ databases">
        <title>GWAS and RNA-Seq identify cryptic mechanisms of antimicrobial resistance in Acinetobacter baumannii.</title>
        <authorList>
            <person name="Sahl J.W."/>
        </authorList>
    </citation>
    <scope>NUCLEOTIDE SEQUENCE [LARGE SCALE GENOMIC DNA]</scope>
    <source>
        <strain evidence="1 2">TG28175</strain>
    </source>
</reference>
<organism evidence="1 2">
    <name type="scientific">Acinetobacter baumannii</name>
    <dbReference type="NCBI Taxonomy" id="470"/>
    <lineage>
        <taxon>Bacteria</taxon>
        <taxon>Pseudomonadati</taxon>
        <taxon>Pseudomonadota</taxon>
        <taxon>Gammaproteobacteria</taxon>
        <taxon>Moraxellales</taxon>
        <taxon>Moraxellaceae</taxon>
        <taxon>Acinetobacter</taxon>
        <taxon>Acinetobacter calcoaceticus/baumannii complex</taxon>
    </lineage>
</organism>
<accession>A0A3R9TXE2</accession>
<gene>
    <name evidence="1" type="ORF">EA686_00425</name>
</gene>
<evidence type="ECO:0008006" key="3">
    <source>
        <dbReference type="Google" id="ProtNLM"/>
    </source>
</evidence>
<name>A0A3R9TXE2_ACIBA</name>